<feature type="domain" description="Response regulatory" evidence="2">
    <location>
        <begin position="11"/>
        <end position="121"/>
    </location>
</feature>
<organism evidence="3">
    <name type="scientific">Caulobacter sp. 73W</name>
    <dbReference type="NCBI Taxonomy" id="3161137"/>
    <lineage>
        <taxon>Bacteria</taxon>
        <taxon>Pseudomonadati</taxon>
        <taxon>Pseudomonadota</taxon>
        <taxon>Alphaproteobacteria</taxon>
        <taxon>Caulobacterales</taxon>
        <taxon>Caulobacteraceae</taxon>
        <taxon>Caulobacter</taxon>
    </lineage>
</organism>
<dbReference type="Gene3D" id="3.40.50.2300">
    <property type="match status" value="1"/>
</dbReference>
<evidence type="ECO:0000259" key="2">
    <source>
        <dbReference type="PROSITE" id="PS50110"/>
    </source>
</evidence>
<dbReference type="SUPFAM" id="SSF52172">
    <property type="entry name" value="CheY-like"/>
    <property type="match status" value="1"/>
</dbReference>
<evidence type="ECO:0000256" key="1">
    <source>
        <dbReference type="PROSITE-ProRule" id="PRU00169"/>
    </source>
</evidence>
<accession>A0AB39KXC5</accession>
<dbReference type="EMBL" id="CP158375">
    <property type="protein sequence ID" value="XDO98187.1"/>
    <property type="molecule type" value="Genomic_DNA"/>
</dbReference>
<dbReference type="Pfam" id="PF00072">
    <property type="entry name" value="Response_reg"/>
    <property type="match status" value="1"/>
</dbReference>
<dbReference type="GO" id="GO:0000160">
    <property type="term" value="P:phosphorelay signal transduction system"/>
    <property type="evidence" value="ECO:0007669"/>
    <property type="project" value="InterPro"/>
</dbReference>
<gene>
    <name evidence="3" type="ORF">ABOZ73_07155</name>
</gene>
<dbReference type="AlphaFoldDB" id="A0AB39KXC5"/>
<proteinExistence type="predicted"/>
<name>A0AB39KXC5_9CAUL</name>
<feature type="modified residue" description="4-aspartylphosphate" evidence="1">
    <location>
        <position position="61"/>
    </location>
</feature>
<dbReference type="InterPro" id="IPR001789">
    <property type="entry name" value="Sig_transdc_resp-reg_receiver"/>
</dbReference>
<protein>
    <submittedName>
        <fullName evidence="3">Response regulator</fullName>
    </submittedName>
</protein>
<dbReference type="SMART" id="SM00448">
    <property type="entry name" value="REC"/>
    <property type="match status" value="1"/>
</dbReference>
<sequence>MSPAPRLDGLHVLVVEDEYYIAREISAALARAGATVVGPASCVADAMALLVDHPIDCAVLDINLQGARVLPLAKILNAEGVGVVFATGYDREAVEGAVEGGIHLMKPVDLQMLLRSIADQCAAR</sequence>
<dbReference type="InterPro" id="IPR011006">
    <property type="entry name" value="CheY-like_superfamily"/>
</dbReference>
<dbReference type="RefSeq" id="WP_369061907.1">
    <property type="nucleotide sequence ID" value="NZ_CP158375.1"/>
</dbReference>
<dbReference type="PROSITE" id="PS50110">
    <property type="entry name" value="RESPONSE_REGULATORY"/>
    <property type="match status" value="1"/>
</dbReference>
<evidence type="ECO:0000313" key="3">
    <source>
        <dbReference type="EMBL" id="XDO98187.1"/>
    </source>
</evidence>
<keyword evidence="1" id="KW-0597">Phosphoprotein</keyword>
<reference evidence="3" key="1">
    <citation type="submission" date="2024-06" db="EMBL/GenBank/DDBJ databases">
        <title>Caulobacter inopinatus, sp. nov.</title>
        <authorList>
            <person name="Donachie S.P."/>
        </authorList>
    </citation>
    <scope>NUCLEOTIDE SEQUENCE</scope>
    <source>
        <strain evidence="3">73W</strain>
    </source>
</reference>